<evidence type="ECO:0000313" key="3">
    <source>
        <dbReference type="Proteomes" id="UP001325680"/>
    </source>
</evidence>
<name>A0ABZ0WA20_9BACT</name>
<dbReference type="EMBL" id="CP139960">
    <property type="protein sequence ID" value="WQD39774.1"/>
    <property type="molecule type" value="Genomic_DNA"/>
</dbReference>
<keyword evidence="3" id="KW-1185">Reference proteome</keyword>
<dbReference type="Pfam" id="PF01266">
    <property type="entry name" value="DAO"/>
    <property type="match status" value="1"/>
</dbReference>
<dbReference type="Gene3D" id="3.50.50.60">
    <property type="entry name" value="FAD/NAD(P)-binding domain"/>
    <property type="match status" value="1"/>
</dbReference>
<feature type="domain" description="FAD dependent oxidoreductase" evidence="1">
    <location>
        <begin position="5"/>
        <end position="329"/>
    </location>
</feature>
<dbReference type="InterPro" id="IPR006076">
    <property type="entry name" value="FAD-dep_OxRdtase"/>
</dbReference>
<accession>A0ABZ0WA20</accession>
<organism evidence="2 3">
    <name type="scientific">Niabella yanshanensis</name>
    <dbReference type="NCBI Taxonomy" id="577386"/>
    <lineage>
        <taxon>Bacteria</taxon>
        <taxon>Pseudomonadati</taxon>
        <taxon>Bacteroidota</taxon>
        <taxon>Chitinophagia</taxon>
        <taxon>Chitinophagales</taxon>
        <taxon>Chitinophagaceae</taxon>
        <taxon>Niabella</taxon>
    </lineage>
</organism>
<sequence>MKSKKIIIVGQGVSGTLFSWFCAQHDLDFIVIDNTLANSPSKTAAGLINPVTGRRVVTVWMDDIILPFAEKTYKEIGTQLNIEAISKMDIVDFFPNPFMKESFLKKMNQQAPYISLAKDEQYLNEYFNYEFGTGIIEPAYIVNLQQLLPAWRQHLLHQNTFIEQAFNFNNLQVSNIGVQYENITADAVIFCDGVEGSENPYFNLLPFALNKGEAIIIEAPGLPAGHIYKKSMTLAPFGEPGIFWAGTNYIWEFDNDKPTEAFRRSTEQNLNSWLKVPYKIIDHKAAVRPATVERRPFVGLHPVYKNIGILNGMGTKGCSLAPYFAWQLVQHLTQQTPIEKEADINRHARILSRSQL</sequence>
<dbReference type="Proteomes" id="UP001325680">
    <property type="component" value="Chromosome"/>
</dbReference>
<protein>
    <submittedName>
        <fullName evidence="2">FAD-dependent oxidoreductase</fullName>
    </submittedName>
</protein>
<dbReference type="RefSeq" id="WP_114789190.1">
    <property type="nucleotide sequence ID" value="NZ_CP139960.1"/>
</dbReference>
<dbReference type="InterPro" id="IPR036188">
    <property type="entry name" value="FAD/NAD-bd_sf"/>
</dbReference>
<proteinExistence type="predicted"/>
<dbReference type="SUPFAM" id="SSF51971">
    <property type="entry name" value="Nucleotide-binding domain"/>
    <property type="match status" value="1"/>
</dbReference>
<evidence type="ECO:0000313" key="2">
    <source>
        <dbReference type="EMBL" id="WQD39774.1"/>
    </source>
</evidence>
<gene>
    <name evidence="2" type="ORF">U0035_06390</name>
</gene>
<evidence type="ECO:0000259" key="1">
    <source>
        <dbReference type="Pfam" id="PF01266"/>
    </source>
</evidence>
<reference evidence="2 3" key="1">
    <citation type="submission" date="2023-12" db="EMBL/GenBank/DDBJ databases">
        <title>Genome sequencing and assembly of bacterial species from a model synthetic community.</title>
        <authorList>
            <person name="Hogle S.L."/>
        </authorList>
    </citation>
    <scope>NUCLEOTIDE SEQUENCE [LARGE SCALE GENOMIC DNA]</scope>
    <source>
        <strain evidence="2 3">HAMBI_3031</strain>
    </source>
</reference>
<dbReference type="Gene3D" id="3.30.9.10">
    <property type="entry name" value="D-Amino Acid Oxidase, subunit A, domain 2"/>
    <property type="match status" value="1"/>
</dbReference>